<keyword evidence="7" id="KW-0378">Hydrolase</keyword>
<dbReference type="PROSITE" id="PS51831">
    <property type="entry name" value="HD"/>
    <property type="match status" value="1"/>
</dbReference>
<dbReference type="InterPro" id="IPR012676">
    <property type="entry name" value="TGS-like"/>
</dbReference>
<evidence type="ECO:0000259" key="4">
    <source>
        <dbReference type="PROSITE" id="PS51671"/>
    </source>
</evidence>
<dbReference type="PROSITE" id="PS51671">
    <property type="entry name" value="ACT"/>
    <property type="match status" value="1"/>
</dbReference>
<evidence type="ECO:0000256" key="3">
    <source>
        <dbReference type="SAM" id="MobiDB-lite"/>
    </source>
</evidence>
<dbReference type="AlphaFoldDB" id="A0A3A4NZT6"/>
<evidence type="ECO:0000256" key="1">
    <source>
        <dbReference type="ARBA" id="ARBA00025704"/>
    </source>
</evidence>
<dbReference type="Gene3D" id="3.10.20.30">
    <property type="match status" value="1"/>
</dbReference>
<dbReference type="CDD" id="cd01668">
    <property type="entry name" value="TGS_RSH"/>
    <property type="match status" value="1"/>
</dbReference>
<dbReference type="InterPro" id="IPR004811">
    <property type="entry name" value="RelA/Spo_fam"/>
</dbReference>
<dbReference type="InterPro" id="IPR002912">
    <property type="entry name" value="ACT_dom"/>
</dbReference>
<dbReference type="SUPFAM" id="SSF55021">
    <property type="entry name" value="ACT-like"/>
    <property type="match status" value="1"/>
</dbReference>
<dbReference type="SUPFAM" id="SSF81271">
    <property type="entry name" value="TGS-like"/>
    <property type="match status" value="1"/>
</dbReference>
<comment type="pathway">
    <text evidence="1">Purine metabolism.</text>
</comment>
<dbReference type="FunFam" id="3.30.460.10:FF:000001">
    <property type="entry name" value="GTP pyrophosphokinase RelA"/>
    <property type="match status" value="1"/>
</dbReference>
<protein>
    <submittedName>
        <fullName evidence="7">Bifunctional (P)ppGpp synthetase/guanosine-3',5'-bis(Diphosphate) 3'-pyrophosphohydrolase</fullName>
    </submittedName>
</protein>
<dbReference type="PROSITE" id="PS51880">
    <property type="entry name" value="TGS"/>
    <property type="match status" value="1"/>
</dbReference>
<dbReference type="InterPro" id="IPR007685">
    <property type="entry name" value="RelA_SpoT"/>
</dbReference>
<feature type="domain" description="HD" evidence="5">
    <location>
        <begin position="45"/>
        <end position="144"/>
    </location>
</feature>
<dbReference type="Proteomes" id="UP000265882">
    <property type="component" value="Unassembled WGS sequence"/>
</dbReference>
<comment type="function">
    <text evidence="2">In eubacteria ppGpp (guanosine 3'-diphosphate 5'-diphosphate) is a mediator of the stringent response that coordinates a variety of cellular activities in response to changes in nutritional abundance.</text>
</comment>
<dbReference type="Pfam" id="PF04607">
    <property type="entry name" value="RelA_SpoT"/>
    <property type="match status" value="1"/>
</dbReference>
<dbReference type="SUPFAM" id="SSF81301">
    <property type="entry name" value="Nucleotidyltransferase"/>
    <property type="match status" value="1"/>
</dbReference>
<dbReference type="SMART" id="SM00471">
    <property type="entry name" value="HDc"/>
    <property type="match status" value="1"/>
</dbReference>
<dbReference type="InterPro" id="IPR004095">
    <property type="entry name" value="TGS"/>
</dbReference>
<evidence type="ECO:0000259" key="5">
    <source>
        <dbReference type="PROSITE" id="PS51831"/>
    </source>
</evidence>
<dbReference type="InterPro" id="IPR003607">
    <property type="entry name" value="HD/PDEase_dom"/>
</dbReference>
<dbReference type="GO" id="GO:0015949">
    <property type="term" value="P:nucleobase-containing small molecule interconversion"/>
    <property type="evidence" value="ECO:0007669"/>
    <property type="project" value="UniProtKB-ARBA"/>
</dbReference>
<dbReference type="InterPro" id="IPR033655">
    <property type="entry name" value="TGS_RelA/SpoT"/>
</dbReference>
<dbReference type="GO" id="GO:0015969">
    <property type="term" value="P:guanosine tetraphosphate metabolic process"/>
    <property type="evidence" value="ECO:0007669"/>
    <property type="project" value="InterPro"/>
</dbReference>
<name>A0A3A4NZT6_ABYX5</name>
<evidence type="ECO:0000313" key="8">
    <source>
        <dbReference type="Proteomes" id="UP000265882"/>
    </source>
</evidence>
<evidence type="ECO:0000259" key="6">
    <source>
        <dbReference type="PROSITE" id="PS51880"/>
    </source>
</evidence>
<dbReference type="Gene3D" id="3.30.460.10">
    <property type="entry name" value="Beta Polymerase, domain 2"/>
    <property type="match status" value="1"/>
</dbReference>
<dbReference type="Gene3D" id="3.30.70.260">
    <property type="match status" value="1"/>
</dbReference>
<evidence type="ECO:0000313" key="7">
    <source>
        <dbReference type="EMBL" id="RJP26008.1"/>
    </source>
</evidence>
<reference evidence="7 8" key="1">
    <citation type="journal article" date="2017" name="ISME J.">
        <title>Energy and carbon metabolisms in a deep terrestrial subsurface fluid microbial community.</title>
        <authorList>
            <person name="Momper L."/>
            <person name="Jungbluth S.P."/>
            <person name="Lee M.D."/>
            <person name="Amend J.P."/>
        </authorList>
    </citation>
    <scope>NUCLEOTIDE SEQUENCE [LARGE SCALE GENOMIC DNA]</scope>
    <source>
        <strain evidence="7">SURF_5</strain>
    </source>
</reference>
<dbReference type="FunFam" id="3.10.20.30:FF:000002">
    <property type="entry name" value="GTP pyrophosphokinase (RelA/SpoT)"/>
    <property type="match status" value="1"/>
</dbReference>
<dbReference type="CDD" id="cd05399">
    <property type="entry name" value="NT_Rel-Spo_like"/>
    <property type="match status" value="1"/>
</dbReference>
<dbReference type="Pfam" id="PF02824">
    <property type="entry name" value="TGS"/>
    <property type="match status" value="1"/>
</dbReference>
<dbReference type="PANTHER" id="PTHR21262:SF31">
    <property type="entry name" value="GTP PYROPHOSPHOKINASE"/>
    <property type="match status" value="1"/>
</dbReference>
<feature type="region of interest" description="Disordered" evidence="3">
    <location>
        <begin position="480"/>
        <end position="506"/>
    </location>
</feature>
<organism evidence="7 8">
    <name type="scientific">Abyssobacteria bacterium (strain SURF_5)</name>
    <dbReference type="NCBI Taxonomy" id="2093360"/>
    <lineage>
        <taxon>Bacteria</taxon>
        <taxon>Pseudomonadati</taxon>
        <taxon>Candidatus Hydrogenedentota</taxon>
        <taxon>Candidatus Abyssobacteria</taxon>
    </lineage>
</organism>
<comment type="caution">
    <text evidence="7">The sequence shown here is derived from an EMBL/GenBank/DDBJ whole genome shotgun (WGS) entry which is preliminary data.</text>
</comment>
<dbReference type="InterPro" id="IPR043519">
    <property type="entry name" value="NT_sf"/>
</dbReference>
<proteinExistence type="inferred from homology"/>
<dbReference type="SMART" id="SM00954">
    <property type="entry name" value="RelA_SpoT"/>
    <property type="match status" value="1"/>
</dbReference>
<accession>A0A3A4NZT6</accession>
<dbReference type="CDD" id="cd04876">
    <property type="entry name" value="ACT_RelA-SpoT"/>
    <property type="match status" value="1"/>
</dbReference>
<dbReference type="EMBL" id="QZKU01000014">
    <property type="protein sequence ID" value="RJP26008.1"/>
    <property type="molecule type" value="Genomic_DNA"/>
</dbReference>
<dbReference type="InterPro" id="IPR012675">
    <property type="entry name" value="Beta-grasp_dom_sf"/>
</dbReference>
<gene>
    <name evidence="7" type="ORF">C4520_01350</name>
</gene>
<evidence type="ECO:0000256" key="2">
    <source>
        <dbReference type="RuleBase" id="RU003847"/>
    </source>
</evidence>
<dbReference type="NCBIfam" id="TIGR00691">
    <property type="entry name" value="spoT_relA"/>
    <property type="match status" value="1"/>
</dbReference>
<dbReference type="InterPro" id="IPR045865">
    <property type="entry name" value="ACT-like_dom_sf"/>
</dbReference>
<dbReference type="Pfam" id="PF13328">
    <property type="entry name" value="HD_4"/>
    <property type="match status" value="1"/>
</dbReference>
<dbReference type="Gene3D" id="1.10.3210.10">
    <property type="entry name" value="Hypothetical protein af1432"/>
    <property type="match status" value="1"/>
</dbReference>
<dbReference type="FunFam" id="1.10.3210.10:FF:000001">
    <property type="entry name" value="GTP pyrophosphokinase RelA"/>
    <property type="match status" value="1"/>
</dbReference>
<dbReference type="PANTHER" id="PTHR21262">
    <property type="entry name" value="GUANOSINE-3',5'-BIS DIPHOSPHATE 3'-PYROPHOSPHOHYDROLASE"/>
    <property type="match status" value="1"/>
</dbReference>
<feature type="domain" description="TGS" evidence="6">
    <location>
        <begin position="385"/>
        <end position="446"/>
    </location>
</feature>
<sequence length="657" mass="75078">MNELAAILKDSKKFSRRNDLKLIERAYTYAAKAHEGQMRLSGDPFMSHCIKVAETLTSLRLDSTTIAAGLLHDVLEDTPHTKEELEEEFGEEVARLVEGVTHIGRIKFKSSEEHQAENIRKMLIAMAKDVRIILIKLADRLHNMQTLKYLPKDKIQSISTETLQIYAPLAHRLGIAKIRSELEDLSLHYLQPETYYELAQQIAEKKAQRENEIQELCRVLNNELKRAGIKAEVTGRSKHFYSIYRKMVDQRKNLDEIFDLRALRIITSSLRECYGALGIVHTLWTPVPGRFKDYIAMPKMNMYQSLHTTVLGQKGERIEVQIRTADMHRIAENGIAAHWLYKRGTDSEARFDERLVWLRQLLEWLQDLKDPKEFMENLKLDLFSSEVYVFTPKGKVIELPAGSTPIDFAYAIHTDIGNSCRAAKVNGRMVSLRYRLKQGDVTEIMTSKKQTPRRDWLDFVQTSRARSKIRHWLRVHEKIEEEPEEREEEAPRIQKQPDVQRKATSRDNVDVGIGDVSHMLTRFAKCCNPLPGDKIIGYITRSRGLSVHREGCPNVLTDDPARLLTVNWGGKIQASYPAGIRVKGTDRPHLLADILASIRELNVNINAANAYIRKDGSAVCDFVIEVTDQSQLNSIIYTIRKVDGVYSVKRSAVAGGV</sequence>
<feature type="domain" description="ACT" evidence="4">
    <location>
        <begin position="579"/>
        <end position="653"/>
    </location>
</feature>
<dbReference type="Pfam" id="PF13291">
    <property type="entry name" value="ACT_4"/>
    <property type="match status" value="1"/>
</dbReference>
<dbReference type="GO" id="GO:0016787">
    <property type="term" value="F:hydrolase activity"/>
    <property type="evidence" value="ECO:0007669"/>
    <property type="project" value="UniProtKB-KW"/>
</dbReference>
<dbReference type="GO" id="GO:0005886">
    <property type="term" value="C:plasma membrane"/>
    <property type="evidence" value="ECO:0007669"/>
    <property type="project" value="TreeGrafter"/>
</dbReference>
<dbReference type="SUPFAM" id="SSF109604">
    <property type="entry name" value="HD-domain/PDEase-like"/>
    <property type="match status" value="1"/>
</dbReference>
<dbReference type="InterPro" id="IPR006674">
    <property type="entry name" value="HD_domain"/>
</dbReference>
<comment type="similarity">
    <text evidence="2">Belongs to the relA/spoT family.</text>
</comment>